<dbReference type="RefSeq" id="WP_148619763.1">
    <property type="nucleotide sequence ID" value="NZ_CP043043.1"/>
</dbReference>
<accession>A0AAP9JH67</accession>
<dbReference type="InterPro" id="IPR038732">
    <property type="entry name" value="HpyO/CreE_NAD-binding"/>
</dbReference>
<proteinExistence type="predicted"/>
<dbReference type="EMBL" id="CP043043">
    <property type="protein sequence ID" value="QEH95540.1"/>
    <property type="molecule type" value="Genomic_DNA"/>
</dbReference>
<organism evidence="2 3">
    <name type="scientific">Gluconobacter thailandicus</name>
    <dbReference type="NCBI Taxonomy" id="257438"/>
    <lineage>
        <taxon>Bacteria</taxon>
        <taxon>Pseudomonadati</taxon>
        <taxon>Pseudomonadota</taxon>
        <taxon>Alphaproteobacteria</taxon>
        <taxon>Acetobacterales</taxon>
        <taxon>Acetobacteraceae</taxon>
        <taxon>Gluconobacter</taxon>
    </lineage>
</organism>
<dbReference type="InterPro" id="IPR036188">
    <property type="entry name" value="FAD/NAD-bd_sf"/>
</dbReference>
<evidence type="ECO:0000313" key="3">
    <source>
        <dbReference type="Proteomes" id="UP000323560"/>
    </source>
</evidence>
<evidence type="ECO:0000313" key="2">
    <source>
        <dbReference type="EMBL" id="QEH95540.1"/>
    </source>
</evidence>
<name>A0AAP9JH67_GLUTH</name>
<dbReference type="Proteomes" id="UP000323560">
    <property type="component" value="Chromosome"/>
</dbReference>
<evidence type="ECO:0000259" key="1">
    <source>
        <dbReference type="Pfam" id="PF13454"/>
    </source>
</evidence>
<gene>
    <name evidence="2" type="ORF">FXF46_04130</name>
</gene>
<dbReference type="KEGG" id="gti:FXF46_04130"/>
<dbReference type="Gene3D" id="3.50.50.60">
    <property type="entry name" value="FAD/NAD(P)-binding domain"/>
    <property type="match status" value="1"/>
</dbReference>
<dbReference type="SUPFAM" id="SSF51971">
    <property type="entry name" value="Nucleotide-binding domain"/>
    <property type="match status" value="1"/>
</dbReference>
<dbReference type="AlphaFoldDB" id="A0AAP9JH67"/>
<dbReference type="InterPro" id="IPR052189">
    <property type="entry name" value="L-asp_N-monooxygenase_NS-form"/>
</dbReference>
<dbReference type="SUPFAM" id="SSF51905">
    <property type="entry name" value="FAD/NAD(P)-binding domain"/>
    <property type="match status" value="1"/>
</dbReference>
<feature type="domain" description="FAD-dependent urate hydroxylase HpyO/Asp monooxygenase CreE-like FAD/NAD(P)-binding" evidence="1">
    <location>
        <begin position="12"/>
        <end position="151"/>
    </location>
</feature>
<dbReference type="PANTHER" id="PTHR40254:SF1">
    <property type="entry name" value="BLR0577 PROTEIN"/>
    <property type="match status" value="1"/>
</dbReference>
<protein>
    <submittedName>
        <fullName evidence="2">Oxidoreductase</fullName>
    </submittedName>
</protein>
<reference evidence="2 3" key="1">
    <citation type="submission" date="2019-08" db="EMBL/GenBank/DDBJ databases">
        <title>Gluconobacter frateurii HD924 genome.</title>
        <authorList>
            <person name="Liu Y."/>
            <person name="Zhang P."/>
        </authorList>
    </citation>
    <scope>NUCLEOTIDE SEQUENCE [LARGE SCALE GENOMIC DNA]</scope>
    <source>
        <strain evidence="2 3">HD924</strain>
    </source>
</reference>
<sequence length="456" mass="49763">MKNSDPARPVIAIIGAGASGTLLAWRLWKVGVAARVVVIGDGLEPALGLAYGTRCSSHFLNVCASGMSAMAEDSEHFLHWAQCHYDPDVQAESFVPRMVYGQYLSSLWKDTEADYVHGHVLTCDKAASGWRLTLADGQILGASYVVLATGNFAPASLSDPRRQIPGYYPSAWQNDLYARIQPDDDVALIGTGLTAVDVLMRLREGGHRGRITTISRHGWYPTSHAAGLSGVSHVVFAETAPTARAYLAAFRQCLRSGIPWRSVVNALRSHTNTLWDRLPWEEKRRFSRHLQRRWDIVRHRMAPALRERLNADIRSGTLTTLKGRVEHVSAVAHRVQIGIQGSNGLSSLTVAHVVNCTGPSRDYRAVGSALLTGLLEQGIVRQTALGGWVCNSDGALQDRTGNWSTTLYALGPMRWGTLFETTAIPEIRQQAAELAHILAEQVAGLGVRFEASSGTE</sequence>
<dbReference type="Pfam" id="PF13454">
    <property type="entry name" value="NAD_binding_9"/>
    <property type="match status" value="1"/>
</dbReference>
<dbReference type="PANTHER" id="PTHR40254">
    <property type="entry name" value="BLR0577 PROTEIN"/>
    <property type="match status" value="1"/>
</dbReference>